<sequence length="307" mass="35864">MAKGAFQTSREIFDSSVWTDIIKFRIFFYVYGNAVFAREGIDIAGIHLKRGQFLRSYRNLQKDLEYVEKRHTKIYSLHTIRKKIEQLVKEKRVEIESTDIGTLFTVVKYDEYQGFERYKKQMSATAFATPTATASEHQLPQQVNNNKNVKNDKKKPSRVIDKIPYAEIVEYLNDKTGKKFRSTTNKTKDCIHARWKEGWRLDDFKKVVDVKSAEWLSQSEMMQYLRPETLFGPKFEAYLNQKIAKQPVQQREDKSERIKRLQSFVTGQSIDGYTPNEIQKMVEKMGANLSIEKINKMIEIGSEDGAI</sequence>
<dbReference type="RefSeq" id="WP_225418846.1">
    <property type="nucleotide sequence ID" value="NZ_JBHSSL010000041.1"/>
</dbReference>
<dbReference type="Proteomes" id="UP001596289">
    <property type="component" value="Unassembled WGS sequence"/>
</dbReference>
<name>A0ABW1RF47_9LACO</name>
<evidence type="ECO:0000313" key="3">
    <source>
        <dbReference type="Proteomes" id="UP001596289"/>
    </source>
</evidence>
<dbReference type="NCBIfam" id="TIGR02220">
    <property type="entry name" value="phg_TIGR02220"/>
    <property type="match status" value="1"/>
</dbReference>
<reference evidence="3" key="1">
    <citation type="journal article" date="2019" name="Int. J. Syst. Evol. Microbiol.">
        <title>The Global Catalogue of Microorganisms (GCM) 10K type strain sequencing project: providing services to taxonomists for standard genome sequencing and annotation.</title>
        <authorList>
            <consortium name="The Broad Institute Genomics Platform"/>
            <consortium name="The Broad Institute Genome Sequencing Center for Infectious Disease"/>
            <person name="Wu L."/>
            <person name="Ma J."/>
        </authorList>
    </citation>
    <scope>NUCLEOTIDE SEQUENCE [LARGE SCALE GENOMIC DNA]</scope>
    <source>
        <strain evidence="3">CCM 8904</strain>
    </source>
</reference>
<organism evidence="2 3">
    <name type="scientific">Loigolactobacillus jiayinensis</name>
    <dbReference type="NCBI Taxonomy" id="2486016"/>
    <lineage>
        <taxon>Bacteria</taxon>
        <taxon>Bacillati</taxon>
        <taxon>Bacillota</taxon>
        <taxon>Bacilli</taxon>
        <taxon>Lactobacillales</taxon>
        <taxon>Lactobacillaceae</taxon>
        <taxon>Loigolactobacillus</taxon>
    </lineage>
</organism>
<dbReference type="Pfam" id="PF09524">
    <property type="entry name" value="Phg_2220_C"/>
    <property type="match status" value="1"/>
</dbReference>
<dbReference type="EMBL" id="JBHSSL010000041">
    <property type="protein sequence ID" value="MFC6170383.1"/>
    <property type="molecule type" value="Genomic_DNA"/>
</dbReference>
<dbReference type="InterPro" id="IPR011741">
    <property type="entry name" value="Phg_2220_C"/>
</dbReference>
<keyword evidence="3" id="KW-1185">Reference proteome</keyword>
<feature type="domain" description="Phage conserved hypothetical protein C-terminal" evidence="1">
    <location>
        <begin position="168"/>
        <end position="240"/>
    </location>
</feature>
<accession>A0ABW1RF47</accession>
<evidence type="ECO:0000259" key="1">
    <source>
        <dbReference type="Pfam" id="PF09524"/>
    </source>
</evidence>
<evidence type="ECO:0000313" key="2">
    <source>
        <dbReference type="EMBL" id="MFC6170383.1"/>
    </source>
</evidence>
<proteinExistence type="predicted"/>
<gene>
    <name evidence="2" type="ORF">ACFQGP_07325</name>
</gene>
<comment type="caution">
    <text evidence="2">The sequence shown here is derived from an EMBL/GenBank/DDBJ whole genome shotgun (WGS) entry which is preliminary data.</text>
</comment>
<protein>
    <submittedName>
        <fullName evidence="2">Conserved phage C-terminal domain-containing protein</fullName>
    </submittedName>
</protein>